<sequence>MVNNEIVSAMSPSVRPYYDKKRISHALSLLSDVLRSQRQSKRKISFIVLLFIYCEVHPKRLIKTGAFGMLRLYMKTFKKKADSRAKYIYKCWKPGCKEYMKENSVDYYGKPIKDYNVNEE</sequence>
<name>A0A090KQ11_STRRB</name>
<evidence type="ECO:0000313" key="1">
    <source>
        <dbReference type="EMBL" id="CEF59469.1"/>
    </source>
</evidence>
<dbReference type="AlphaFoldDB" id="A0A090KQ11"/>
<organism evidence="1">
    <name type="scientific">Strongyloides ratti</name>
    <name type="common">Parasitic roundworm</name>
    <dbReference type="NCBI Taxonomy" id="34506"/>
    <lineage>
        <taxon>Eukaryota</taxon>
        <taxon>Metazoa</taxon>
        <taxon>Ecdysozoa</taxon>
        <taxon>Nematoda</taxon>
        <taxon>Chromadorea</taxon>
        <taxon>Rhabditida</taxon>
        <taxon>Tylenchina</taxon>
        <taxon>Panagrolaimomorpha</taxon>
        <taxon>Strongyloidoidea</taxon>
        <taxon>Strongyloididae</taxon>
        <taxon>Strongyloides</taxon>
    </lineage>
</organism>
<reference evidence="2" key="2">
    <citation type="submission" date="2014-09" db="EMBL/GenBank/DDBJ databases">
        <authorList>
            <person name="Martin A.A."/>
        </authorList>
    </citation>
    <scope>NUCLEOTIDE SEQUENCE</scope>
    <source>
        <strain evidence="2">ED321</strain>
    </source>
</reference>
<dbReference type="WBParaSite" id="SRAE_X000121700.1">
    <property type="protein sequence ID" value="SRAE_X000121700.1"/>
    <property type="gene ID" value="WBGene00266783"/>
</dbReference>
<reference evidence="1" key="1">
    <citation type="submission" date="2014-09" db="EMBL/GenBank/DDBJ databases">
        <authorList>
            <person name="Aslett A.Martin."/>
        </authorList>
    </citation>
    <scope>NUCLEOTIDE SEQUENCE</scope>
    <source>
        <strain evidence="1">ED321 Heterogonic</strain>
    </source>
</reference>
<dbReference type="EMBL" id="LN609396">
    <property type="protein sequence ID" value="CEF59469.1"/>
    <property type="molecule type" value="Genomic_DNA"/>
</dbReference>
<accession>A0A090KQ11</accession>
<dbReference type="CTD" id="36384277"/>
<evidence type="ECO:0000313" key="2">
    <source>
        <dbReference type="Proteomes" id="UP000035682"/>
    </source>
</evidence>
<dbReference type="WormBase" id="SRAE_X000121700">
    <property type="protein sequence ID" value="SRP05513"/>
    <property type="gene ID" value="WBGene00266783"/>
</dbReference>
<protein>
    <submittedName>
        <fullName evidence="1 3">Uncharacterized protein</fullName>
    </submittedName>
</protein>
<keyword evidence="2" id="KW-1185">Reference proteome</keyword>
<proteinExistence type="predicted"/>
<dbReference type="Proteomes" id="UP000035682">
    <property type="component" value="Unplaced"/>
</dbReference>
<dbReference type="GeneID" id="36384277"/>
<dbReference type="RefSeq" id="XP_024498680.1">
    <property type="nucleotide sequence ID" value="XM_024646463.1"/>
</dbReference>
<gene>
    <name evidence="1 3 4" type="ORF">SRAE_X000121700</name>
</gene>
<reference evidence="3" key="3">
    <citation type="submission" date="2020-12" db="UniProtKB">
        <authorList>
            <consortium name="WormBaseParasite"/>
        </authorList>
    </citation>
    <scope>IDENTIFICATION</scope>
</reference>
<evidence type="ECO:0000313" key="4">
    <source>
        <dbReference type="WormBase" id="SRAE_X000121700"/>
    </source>
</evidence>
<evidence type="ECO:0000313" key="3">
    <source>
        <dbReference type="WBParaSite" id="SRAE_X000121700.1"/>
    </source>
</evidence>